<dbReference type="GO" id="GO:0008177">
    <property type="term" value="F:succinate dehydrogenase (quinone) activity"/>
    <property type="evidence" value="ECO:0007669"/>
    <property type="project" value="UniProtKB-EC"/>
</dbReference>
<evidence type="ECO:0000256" key="13">
    <source>
        <dbReference type="ARBA" id="ARBA00022946"/>
    </source>
</evidence>
<evidence type="ECO:0000256" key="14">
    <source>
        <dbReference type="ARBA" id="ARBA00022982"/>
    </source>
</evidence>
<evidence type="ECO:0000256" key="5">
    <source>
        <dbReference type="ARBA" id="ARBA00022448"/>
    </source>
</evidence>
<evidence type="ECO:0000256" key="26">
    <source>
        <dbReference type="PIRSR" id="PIRSR611281-1"/>
    </source>
</evidence>
<keyword evidence="25" id="KW-0865">Zymogen</keyword>
<evidence type="ECO:0000256" key="27">
    <source>
        <dbReference type="PIRSR" id="PIRSR611281-2"/>
    </source>
</evidence>
<keyword evidence="12 28" id="KW-0274">FAD</keyword>
<evidence type="ECO:0000256" key="12">
    <source>
        <dbReference type="ARBA" id="ARBA00022827"/>
    </source>
</evidence>
<dbReference type="SUPFAM" id="SSF56425">
    <property type="entry name" value="Succinate dehydrogenase/fumarate reductase flavoprotein, catalytic domain"/>
    <property type="match status" value="1"/>
</dbReference>
<evidence type="ECO:0000256" key="8">
    <source>
        <dbReference type="ARBA" id="ARBA00022630"/>
    </source>
</evidence>
<dbReference type="InterPro" id="IPR003953">
    <property type="entry name" value="FAD-dep_OxRdtase_2_FAD-bd"/>
</dbReference>
<comment type="subcellular location">
    <subcellularLocation>
        <location evidence="1 30">Mitochondrion inner membrane</location>
        <topology evidence="1 30">Peripheral membrane protein</topology>
        <orientation evidence="1 30">Matrix side</orientation>
    </subcellularLocation>
</comment>
<dbReference type="FunFam" id="3.50.50.60:FF:000482">
    <property type="entry name" value="Succinate dehydrogenase complex, subunit A, flavoprotein (Fp)"/>
    <property type="match status" value="1"/>
</dbReference>
<dbReference type="GO" id="GO:0004609">
    <property type="term" value="F:phosphatidylserine decarboxylase activity"/>
    <property type="evidence" value="ECO:0007669"/>
    <property type="project" value="UniProtKB-UniRule"/>
</dbReference>
<dbReference type="InterPro" id="IPR003952">
    <property type="entry name" value="FRD_SDH_FAD_BS"/>
</dbReference>
<evidence type="ECO:0000256" key="4">
    <source>
        <dbReference type="ARBA" id="ARBA00008040"/>
    </source>
</evidence>
<keyword evidence="20 25" id="KW-0594">Phospholipid biosynthesis</keyword>
<dbReference type="PANTHER" id="PTHR11632:SF51">
    <property type="entry name" value="SUCCINATE DEHYDROGENASE [UBIQUINONE] FLAVOPROTEIN SUBUNIT, MITOCHONDRIAL"/>
    <property type="match status" value="1"/>
</dbReference>
<comment type="pathway">
    <text evidence="25">Phospholipid metabolism; phosphatidylethanolamine biosynthesis; phosphatidylethanolamine from CDP-diacylglycerol: step 2/2.</text>
</comment>
<dbReference type="InterPro" id="IPR036236">
    <property type="entry name" value="Znf_C2H2_sf"/>
</dbReference>
<evidence type="ECO:0000256" key="22">
    <source>
        <dbReference type="ARBA" id="ARBA00023264"/>
    </source>
</evidence>
<dbReference type="GO" id="GO:0016540">
    <property type="term" value="P:protein autoprocessing"/>
    <property type="evidence" value="ECO:0007669"/>
    <property type="project" value="UniProtKB-UniRule"/>
</dbReference>
<evidence type="ECO:0000256" key="23">
    <source>
        <dbReference type="ARBA" id="ARBA00023317"/>
    </source>
</evidence>
<dbReference type="Proteomes" id="UP000055024">
    <property type="component" value="Unassembled WGS sequence"/>
</dbReference>
<dbReference type="InterPro" id="IPR033177">
    <property type="entry name" value="PSD-B"/>
</dbReference>
<feature type="site" description="Cleavage (non-hydrolytic); by autocatalysis" evidence="25">
    <location>
        <begin position="946"/>
        <end position="947"/>
    </location>
</feature>
<keyword evidence="17 25" id="KW-0443">Lipid metabolism</keyword>
<dbReference type="NCBIfam" id="TIGR00163">
    <property type="entry name" value="PS_decarb"/>
    <property type="match status" value="1"/>
</dbReference>
<feature type="modified residue" description="Tele-8alpha-FAD histidine" evidence="29">
    <location>
        <position position="80"/>
    </location>
</feature>
<keyword evidence="18 25" id="KW-0496">Mitochondrion</keyword>
<organism evidence="32 33">
    <name type="scientific">Trichinella zimbabwensis</name>
    <dbReference type="NCBI Taxonomy" id="268475"/>
    <lineage>
        <taxon>Eukaryota</taxon>
        <taxon>Metazoa</taxon>
        <taxon>Ecdysozoa</taxon>
        <taxon>Nematoda</taxon>
        <taxon>Enoplea</taxon>
        <taxon>Dorylaimia</taxon>
        <taxon>Trichinellida</taxon>
        <taxon>Trichinellidae</taxon>
        <taxon>Trichinella</taxon>
    </lineage>
</organism>
<keyword evidence="5 30" id="KW-0813">Transport</keyword>
<dbReference type="GO" id="GO:0003676">
    <property type="term" value="F:nucleic acid binding"/>
    <property type="evidence" value="ECO:0007669"/>
    <property type="project" value="InterPro"/>
</dbReference>
<dbReference type="PANTHER" id="PTHR11632">
    <property type="entry name" value="SUCCINATE DEHYDROGENASE 2 FLAVOPROTEIN SUBUNIT"/>
    <property type="match status" value="1"/>
</dbReference>
<feature type="binding site" evidence="27">
    <location>
        <position position="289"/>
    </location>
    <ligand>
        <name>substrate</name>
    </ligand>
</feature>
<comment type="similarity">
    <text evidence="4 30">Belongs to the FAD-dependent oxidoreductase 2 family. FRD/SDH subfamily.</text>
</comment>
<dbReference type="UniPathway" id="UPA00223">
    <property type="reaction ID" value="UER01006"/>
</dbReference>
<keyword evidence="14 30" id="KW-0249">Electron transport</keyword>
<dbReference type="GO" id="GO:0006646">
    <property type="term" value="P:phosphatidylethanolamine biosynthetic process"/>
    <property type="evidence" value="ECO:0007669"/>
    <property type="project" value="UniProtKB-UniRule"/>
</dbReference>
<comment type="function">
    <text evidence="24">Catalyzes the formation of phosphatidylethanolamine (PtdEtn) from phosphatidylserine (PtdSer). Plays a central role in phospholipid metabolism and in the interorganelle trafficking of phosphatidylserine. May be involved in lipid droplet biogenesis at the endoplasmic reticulum membrane.</text>
</comment>
<dbReference type="NCBIfam" id="TIGR01812">
    <property type="entry name" value="sdhA_frdA_Gneg"/>
    <property type="match status" value="1"/>
</dbReference>
<evidence type="ECO:0000313" key="33">
    <source>
        <dbReference type="Proteomes" id="UP000055024"/>
    </source>
</evidence>
<comment type="similarity">
    <text evidence="25">Belongs to the phosphatidylserine decarboxylase family. PSD-B subfamily. Eukaryotic type I sub-subfamily.</text>
</comment>
<evidence type="ECO:0000256" key="2">
    <source>
        <dbReference type="ARBA" id="ARBA00004788"/>
    </source>
</evidence>
<dbReference type="Gene3D" id="3.50.50.60">
    <property type="entry name" value="FAD/NAD(P)-binding domain"/>
    <property type="match status" value="1"/>
</dbReference>
<dbReference type="SUPFAM" id="SSF51905">
    <property type="entry name" value="FAD/NAD(P)-binding domain"/>
    <property type="match status" value="1"/>
</dbReference>
<keyword evidence="7 30" id="KW-0816">Tricarboxylic acid cycle</keyword>
<keyword evidence="21 25" id="KW-0456">Lyase</keyword>
<evidence type="ECO:0000256" key="19">
    <source>
        <dbReference type="ARBA" id="ARBA00023136"/>
    </source>
</evidence>
<feature type="active site" description="Proton acceptor" evidence="26">
    <location>
        <position position="321"/>
    </location>
</feature>
<dbReference type="PROSITE" id="PS00504">
    <property type="entry name" value="FRD_SDH_FAD_BINDING"/>
    <property type="match status" value="1"/>
</dbReference>
<dbReference type="UniPathway" id="UPA00558">
    <property type="reaction ID" value="UER00616"/>
</dbReference>
<evidence type="ECO:0000256" key="30">
    <source>
        <dbReference type="RuleBase" id="RU362051"/>
    </source>
</evidence>
<feature type="binding site" evidence="28">
    <location>
        <begin position="49"/>
        <end position="54"/>
    </location>
    <ligand>
        <name>FAD</name>
        <dbReference type="ChEBI" id="CHEBI:57692"/>
    </ligand>
</feature>
<dbReference type="InterPro" id="IPR015939">
    <property type="entry name" value="Fum_Rdtase/Succ_DH_flav-like_C"/>
</dbReference>
<evidence type="ECO:0000256" key="17">
    <source>
        <dbReference type="ARBA" id="ARBA00023098"/>
    </source>
</evidence>
<comment type="pathway">
    <text evidence="3">Lipid metabolism.</text>
</comment>
<evidence type="ECO:0000256" key="15">
    <source>
        <dbReference type="ARBA" id="ARBA00022989"/>
    </source>
</evidence>
<dbReference type="Pfam" id="PF02910">
    <property type="entry name" value="Succ_DH_flav_C"/>
    <property type="match status" value="1"/>
</dbReference>
<dbReference type="InterPro" id="IPR036188">
    <property type="entry name" value="FAD/NAD-bd_sf"/>
</dbReference>
<dbReference type="EMBL" id="JYDP01000011">
    <property type="protein sequence ID" value="KRZ16421.1"/>
    <property type="molecule type" value="Genomic_DNA"/>
</dbReference>
<dbReference type="SMART" id="SM00451">
    <property type="entry name" value="ZnF_U1"/>
    <property type="match status" value="1"/>
</dbReference>
<feature type="domain" description="U1-type" evidence="31">
    <location>
        <begin position="999"/>
        <end position="1034"/>
    </location>
</feature>
<dbReference type="InterPro" id="IPR027477">
    <property type="entry name" value="Succ_DH/fumarate_Rdtase_cat_sf"/>
</dbReference>
<evidence type="ECO:0000256" key="9">
    <source>
        <dbReference type="ARBA" id="ARBA00022692"/>
    </source>
</evidence>
<comment type="subunit">
    <text evidence="25">Heterodimer of a large membrane-associated beta subunit and a small pyruvoyl-containing alpha subunit.</text>
</comment>
<dbReference type="AlphaFoldDB" id="A0A0V1I3D9"/>
<dbReference type="GO" id="GO:0009055">
    <property type="term" value="F:electron transfer activity"/>
    <property type="evidence" value="ECO:0007669"/>
    <property type="project" value="TreeGrafter"/>
</dbReference>
<dbReference type="GO" id="GO:0005743">
    <property type="term" value="C:mitochondrial inner membrane"/>
    <property type="evidence" value="ECO:0007669"/>
    <property type="project" value="UniProtKB-SubCell"/>
</dbReference>
<feature type="chain" id="PRO_5023568930" description="Phosphatidylserine decarboxylase beta chain" evidence="25">
    <location>
        <begin position="1"/>
        <end position="946"/>
    </location>
</feature>
<comment type="cofactor">
    <cofactor evidence="25">
        <name>pyruvate</name>
        <dbReference type="ChEBI" id="CHEBI:15361"/>
    </cofactor>
    <text evidence="25">Binds 1 pyruvoyl group covalently per subunit.</text>
</comment>
<keyword evidence="11 25" id="KW-0210">Decarboxylase</keyword>
<comment type="cofactor">
    <cofactor evidence="28">
        <name>FAD</name>
        <dbReference type="ChEBI" id="CHEBI:57692"/>
    </cofactor>
    <text evidence="28">Flavinylated by SdhE, about 5% flavinylation occurs in the absence of SdhE.</text>
</comment>
<evidence type="ECO:0000256" key="24">
    <source>
        <dbReference type="ARBA" id="ARBA00045136"/>
    </source>
</evidence>
<feature type="modified residue" description="Pyruvic acid (Ser); by autocatalysis" evidence="25">
    <location>
        <position position="947"/>
    </location>
</feature>
<dbReference type="NCBIfam" id="TIGR01816">
    <property type="entry name" value="sdhA_forward"/>
    <property type="match status" value="1"/>
</dbReference>
<dbReference type="FunFam" id="1.20.58.100:FF:000001">
    <property type="entry name" value="Succinate dehydrogenase flavoprotein subunit (SdhA)"/>
    <property type="match status" value="1"/>
</dbReference>
<dbReference type="Gene3D" id="3.90.700.10">
    <property type="entry name" value="Succinate dehydrogenase/fumarate reductase flavoprotein, catalytic domain"/>
    <property type="match status" value="1"/>
</dbReference>
<keyword evidence="13 30" id="KW-0809">Transit peptide</keyword>
<dbReference type="STRING" id="268475.A0A0V1I3D9"/>
<evidence type="ECO:0000259" key="31">
    <source>
        <dbReference type="SMART" id="SM00451"/>
    </source>
</evidence>
<sequence length="1108" mass="124322">MMSKLSSVSINLLKRYLCFNPQAYSSYESRRFASGYEIVDHTYDAVIVGAGGAGLRAAMGLVEAGFKTAVLTKLFPTRSHTVAAQGGVNAALGNMEPDDWRWHFYDTVKGSDWLGDQDAIHYMCREAPRAVLELENYGMPFSRTKEGKIYQRAFGGQSLDYGRGGQAHRTCCVADRTGHSMLHTLYGRTLAYDCKYFIEYLALDLLMNKNRCVGVIAWNLEDGKLHRFHSNNTILATGGYGRAYFSCTSAHTCTGDGTAMISRAGLPNADMEFVQFHPTGIYGAGCLITEGVRGEGGYLINSKGERFMERYAPNAKDLASRDVVSRAMSIEIREGRGVGAQKDHIYLQLHHLPTNLIHDRLPGIAETAHIFAGVDCTKEPIPVLPTVHYNMGGIPTNHIAQVLTFKQGSGDQIIQGLYAAGEAAAHSVHGANRLGANSLLDLVIFGRACALTIAKSCKPGEKFPDLPANAGERSVANLDKLRQANGTITVADLRLKMQKTMQEHASVFRTGQVLQEGCKKMEGIYKELNNVKLSDRGLIWNTDLVEAIELQNLMLNAVQTINCAEARKESRGAHAREDFKQRIDEFDYSKPLNGQTKLPFEKHWRKHSMVWMDEVTGKIKIEYRPVVDKTLDKAEVDSVPPKLSRVWVEKILYIVKEEKTLKLYSAASSVGTVGIAYIVYGRFSKDRGSVNHWKPWKVKVYRSLPLKPLSRAWGKVNSMEIPTILRRPLLGAYVRYYKCNLNEAVVDDLRAYPSLQDFFRRAIRPDLRPIADVPLVSPADGVVQWCGKISDGVLSQIKGITYHINDFFGQMEIPGVDFEEKMTSLYSCVIYLAPGDYHGFHSPVDWNVTFRRHIAGNLLSVGQRIVQRVSNLYCLNERVHLIGHWLHGFFSMCAVGATNVGSINIVFEEDLKTNKKGMRHGSLSDFTYSPGYDTEKGRKMGDFRLGSSVVLIFEAPADFQFSVSSGQRIKYGQMLGDINSQAYNLESILFLFSSAFQMVKPYFCEYCNRKFKGDVRMRKLHLQSQAHRTAYAAYYAQFEAEMNEQRLSSFAAAKSKQKISSKNANDTLNHWLQINRPDLYAFSMLRKQLIQLEYDVSKWPVSLRLCCS</sequence>
<dbReference type="InterPro" id="IPR014006">
    <property type="entry name" value="Succ_Dhase_FrdA_Gneg"/>
</dbReference>
<accession>A0A0V1I3D9</accession>
<dbReference type="Gene3D" id="1.20.58.100">
    <property type="entry name" value="Fumarate reductase/succinate dehydrogenase flavoprotein-like, C-terminal domain"/>
    <property type="match status" value="1"/>
</dbReference>
<evidence type="ECO:0000313" key="32">
    <source>
        <dbReference type="EMBL" id="KRZ16421.1"/>
    </source>
</evidence>
<dbReference type="SUPFAM" id="SSF57667">
    <property type="entry name" value="beta-beta-alpha zinc fingers"/>
    <property type="match status" value="1"/>
</dbReference>
<proteinExistence type="inferred from homology"/>
<dbReference type="GO" id="GO:0006099">
    <property type="term" value="P:tricarboxylic acid cycle"/>
    <property type="evidence" value="ECO:0007669"/>
    <property type="project" value="UniProtKB-UniPathway"/>
</dbReference>
<dbReference type="Gene3D" id="3.30.160.60">
    <property type="entry name" value="Classic Zinc Finger"/>
    <property type="match status" value="1"/>
</dbReference>
<dbReference type="InterPro" id="IPR030664">
    <property type="entry name" value="SdhA/FrdA/AprA"/>
</dbReference>
<dbReference type="InterPro" id="IPR003817">
    <property type="entry name" value="PS_Dcarbxylase"/>
</dbReference>
<feature type="binding site" evidence="27">
    <location>
        <position position="433"/>
    </location>
    <ligand>
        <name>substrate</name>
    </ligand>
</feature>
<keyword evidence="15 25" id="KW-1133">Transmembrane helix</keyword>
<comment type="catalytic activity">
    <reaction evidence="30">
        <text>a quinone + succinate = fumarate + a quinol</text>
        <dbReference type="Rhea" id="RHEA:40523"/>
        <dbReference type="ChEBI" id="CHEBI:24646"/>
        <dbReference type="ChEBI" id="CHEBI:29806"/>
        <dbReference type="ChEBI" id="CHEBI:30031"/>
        <dbReference type="ChEBI" id="CHEBI:132124"/>
        <dbReference type="EC" id="1.3.5.1"/>
    </reaction>
</comment>
<dbReference type="InterPro" id="IPR033661">
    <property type="entry name" value="PSD_type1_euk"/>
</dbReference>
<evidence type="ECO:0000256" key="1">
    <source>
        <dbReference type="ARBA" id="ARBA00004443"/>
    </source>
</evidence>
<feature type="binding site" evidence="28">
    <location>
        <begin position="72"/>
        <end position="87"/>
    </location>
    <ligand>
        <name>FAD</name>
        <dbReference type="ChEBI" id="CHEBI:57692"/>
    </ligand>
</feature>
<comment type="subcellular location">
    <molecule>Phosphatidylserine decarboxylase beta chain</molecule>
    <subcellularLocation>
        <location evidence="25">Mitochondrion inner membrane</location>
        <topology evidence="25">Single-pass membrane protein</topology>
        <orientation evidence="25">Intermembrane side</orientation>
    </subcellularLocation>
</comment>
<feature type="topological domain" description="Mitochondrial matrix" evidence="25">
    <location>
        <begin position="1"/>
        <end position="663"/>
    </location>
</feature>
<comment type="PTM">
    <text evidence="25">Is synthesized initially as an inactive proenzyme. Formation of the active enzyme involves a self-maturation process in which the active site pyruvoyl group is generated from an internal serine residue via an autocatalytic post-translational modification. Two non-identical subunits are generated from the proenzyme in this reaction, and the pyruvate is formed at the N-terminus of the alpha chain, which is derived from the carboxyl end of the proenzyme. The autoendoproteolytic cleavage occurs by a canonical serine protease mechanism, in which the side chain hydroxyl group of the serine supplies its oxygen atom to form the C-terminus of the beta chain, while the remainder of the serine residue undergoes an oxidative deamination to produce ammonia and the pyruvoyl prosthetic group on the alpha chain. During this reaction, the Ser that is part of the protease active site of the proenzyme becomes the pyruvoyl prosthetic group, which constitutes an essential element of the active site of the mature decarboxylase.</text>
</comment>
<dbReference type="FunFam" id="4.10.80.40:FF:000004">
    <property type="entry name" value="Succinate dehydrogenase [ubiquinone] flavoprotein subunit, mitochondrial"/>
    <property type="match status" value="1"/>
</dbReference>
<feature type="binding site" evidence="27">
    <location>
        <position position="277"/>
    </location>
    <ligand>
        <name>substrate</name>
    </ligand>
</feature>
<comment type="pathway">
    <text evidence="2 30">Carbohydrate metabolism; tricarboxylic acid cycle; fumarate from succinate (eukaryal route): step 1/1.</text>
</comment>
<evidence type="ECO:0000256" key="25">
    <source>
        <dbReference type="HAMAP-Rule" id="MF_03208"/>
    </source>
</evidence>
<feature type="active site" description="Schiff-base intermediate with substrate; via pyruvic acid; for decarboxylase activity" evidence="25">
    <location>
        <position position="947"/>
    </location>
</feature>
<comment type="catalytic activity">
    <reaction evidence="25">
        <text>a 1,2-diacyl-sn-glycero-3-phospho-L-serine + H(+) = a 1,2-diacyl-sn-glycero-3-phosphoethanolamine + CO2</text>
        <dbReference type="Rhea" id="RHEA:20828"/>
        <dbReference type="ChEBI" id="CHEBI:15378"/>
        <dbReference type="ChEBI" id="CHEBI:16526"/>
        <dbReference type="ChEBI" id="CHEBI:57262"/>
        <dbReference type="ChEBI" id="CHEBI:64612"/>
        <dbReference type="EC" id="4.1.1.65"/>
    </reaction>
</comment>
<comment type="caution">
    <text evidence="32">The sequence shown here is derived from an EMBL/GenBank/DDBJ whole genome shotgun (WGS) entry which is preliminary data.</text>
</comment>
<comment type="function">
    <text evidence="30">Flavoprotein (FP) subunit of succinate dehydrogenase (SDH) that is involved in complex II of the mitochondrial electron transport chain and is responsible for transferring electrons from succinate to ubiquinone (coenzyme Q).</text>
</comment>
<keyword evidence="23 25" id="KW-0670">Pyruvate</keyword>
<feature type="binding site" evidence="27">
    <location>
        <position position="388"/>
    </location>
    <ligand>
        <name>substrate</name>
    </ligand>
</feature>
<evidence type="ECO:0000256" key="3">
    <source>
        <dbReference type="ARBA" id="ARBA00005189"/>
    </source>
</evidence>
<protein>
    <recommendedName>
        <fullName evidence="25">Phosphatidylserine decarboxylase proenzyme, mitochondrial</fullName>
        <ecNumber evidence="25">4.1.1.65</ecNumber>
    </recommendedName>
    <component>
        <recommendedName>
            <fullName evidence="25">Phosphatidylserine decarboxylase beta chain</fullName>
        </recommendedName>
    </component>
    <component>
        <recommendedName>
            <fullName evidence="25">Phosphatidylserine decarboxylase alpha chain</fullName>
        </recommendedName>
    </component>
</protein>
<evidence type="ECO:0000256" key="16">
    <source>
        <dbReference type="ARBA" id="ARBA00023002"/>
    </source>
</evidence>
<dbReference type="GO" id="GO:0050660">
    <property type="term" value="F:flavin adenine dinucleotide binding"/>
    <property type="evidence" value="ECO:0007669"/>
    <property type="project" value="InterPro"/>
</dbReference>
<dbReference type="OrthoDB" id="71672at2759"/>
<dbReference type="Gene3D" id="4.10.80.40">
    <property type="entry name" value="succinate dehydrogenase protein domain"/>
    <property type="match status" value="1"/>
</dbReference>
<feature type="active site" description="Charge relay system; for autoendoproteolytic cleavage activity" evidence="25">
    <location>
        <position position="780"/>
    </location>
</feature>
<keyword evidence="8 28" id="KW-0285">Flavoprotein</keyword>
<feature type="active site" description="Charge relay system; for autoendoproteolytic cleavage activity" evidence="25">
    <location>
        <position position="947"/>
    </location>
</feature>
<feature type="binding site" evidence="28">
    <location>
        <begin position="438"/>
        <end position="439"/>
    </location>
    <ligand>
        <name>FAD</name>
        <dbReference type="ChEBI" id="CHEBI:57692"/>
    </ligand>
</feature>
<feature type="topological domain" description="Mitochondrial intermembrane" evidence="25">
    <location>
        <begin position="683"/>
        <end position="1108"/>
    </location>
</feature>
<keyword evidence="16 30" id="KW-0560">Oxidoreductase</keyword>
<gene>
    <name evidence="32" type="primary">sdha</name>
    <name evidence="32" type="ORF">T11_10233</name>
</gene>
<feature type="chain" id="PRO_5023568931" description="Phosphatidylserine decarboxylase alpha chain" evidence="25">
    <location>
        <begin position="947"/>
        <end position="1108"/>
    </location>
</feature>
<evidence type="ECO:0000256" key="18">
    <source>
        <dbReference type="ARBA" id="ARBA00023128"/>
    </source>
</evidence>
<keyword evidence="19 25" id="KW-0472">Membrane</keyword>
<keyword evidence="32" id="KW-0830">Ubiquinone</keyword>
<dbReference type="EC" id="4.1.1.65" evidence="25"/>
<dbReference type="InterPro" id="IPR037099">
    <property type="entry name" value="Fum_R/Succ_DH_flav-like_C_sf"/>
</dbReference>
<evidence type="ECO:0000256" key="10">
    <source>
        <dbReference type="ARBA" id="ARBA00022792"/>
    </source>
</evidence>
<keyword evidence="9 25" id="KW-0812">Transmembrane</keyword>
<dbReference type="InterPro" id="IPR003604">
    <property type="entry name" value="Matrin/U1-like-C_Znf_C2H2"/>
</dbReference>
<evidence type="ECO:0000256" key="21">
    <source>
        <dbReference type="ARBA" id="ARBA00023239"/>
    </source>
</evidence>
<evidence type="ECO:0000256" key="6">
    <source>
        <dbReference type="ARBA" id="ARBA00022516"/>
    </source>
</evidence>
<evidence type="ECO:0000256" key="7">
    <source>
        <dbReference type="ARBA" id="ARBA00022532"/>
    </source>
</evidence>
<dbReference type="InterPro" id="IPR011281">
    <property type="entry name" value="Succ_DH_flav_su_fwd"/>
</dbReference>
<comment type="subcellular location">
    <molecule>Phosphatidylserine decarboxylase alpha chain</molecule>
    <subcellularLocation>
        <location evidence="25">Mitochondrion inner membrane</location>
        <topology evidence="25">Peripheral membrane protein</topology>
        <orientation evidence="25">Intermembrane side</orientation>
    </subcellularLocation>
    <text evidence="25">Anchored to the mitochondrial inner membrane through its interaction with the integral membrane beta chain.</text>
</comment>
<dbReference type="GO" id="GO:0008270">
    <property type="term" value="F:zinc ion binding"/>
    <property type="evidence" value="ECO:0007669"/>
    <property type="project" value="InterPro"/>
</dbReference>
<evidence type="ECO:0000256" key="20">
    <source>
        <dbReference type="ARBA" id="ARBA00023209"/>
    </source>
</evidence>
<dbReference type="Pfam" id="PF00890">
    <property type="entry name" value="FAD_binding_2"/>
    <property type="match status" value="1"/>
</dbReference>
<keyword evidence="22 25" id="KW-1208">Phospholipid metabolism</keyword>
<feature type="active site" description="Charge relay system; for autoendoproteolytic cleavage activity" evidence="25">
    <location>
        <position position="841"/>
    </location>
</feature>
<feature type="binding site" evidence="28">
    <location>
        <position position="422"/>
    </location>
    <ligand>
        <name>FAD</name>
        <dbReference type="ChEBI" id="CHEBI:57692"/>
    </ligand>
</feature>
<keyword evidence="6 25" id="KW-0444">Lipid biosynthesis</keyword>
<reference evidence="32 33" key="1">
    <citation type="submission" date="2015-01" db="EMBL/GenBank/DDBJ databases">
        <title>Evolution of Trichinella species and genotypes.</title>
        <authorList>
            <person name="Korhonen P.K."/>
            <person name="Edoardo P."/>
            <person name="Giuseppe L.R."/>
            <person name="Gasser R.B."/>
        </authorList>
    </citation>
    <scope>NUCLEOTIDE SEQUENCE [LARGE SCALE GENOMIC DNA]</scope>
    <source>
        <strain evidence="32">ISS1029</strain>
    </source>
</reference>
<dbReference type="Pfam" id="PF02666">
    <property type="entry name" value="PS_Dcarbxylase"/>
    <property type="match status" value="1"/>
</dbReference>
<feature type="binding site" evidence="28">
    <location>
        <position position="256"/>
    </location>
    <ligand>
        <name>FAD</name>
        <dbReference type="ChEBI" id="CHEBI:57692"/>
    </ligand>
</feature>
<keyword evidence="10 25" id="KW-0999">Mitochondrion inner membrane</keyword>
<name>A0A0V1I3D9_9BILA</name>
<evidence type="ECO:0000256" key="28">
    <source>
        <dbReference type="PIRSR" id="PIRSR611281-3"/>
    </source>
</evidence>
<evidence type="ECO:0000256" key="11">
    <source>
        <dbReference type="ARBA" id="ARBA00022793"/>
    </source>
</evidence>
<keyword evidence="33" id="KW-1185">Reference proteome</keyword>
<evidence type="ECO:0000256" key="29">
    <source>
        <dbReference type="PIRSR" id="PIRSR611281-4"/>
    </source>
</evidence>
<dbReference type="HAMAP" id="MF_03208">
    <property type="entry name" value="PS_decarb_PSD_B_type1_euk"/>
    <property type="match status" value="1"/>
</dbReference>
<dbReference type="FunFam" id="3.90.700.10:FF:000001">
    <property type="entry name" value="Mitochondrial succinate dehydrogenase flavoprotein subunit"/>
    <property type="match status" value="1"/>
</dbReference>
<dbReference type="SUPFAM" id="SSF46977">
    <property type="entry name" value="Succinate dehydrogenase/fumarate reductase flavoprotein C-terminal domain"/>
    <property type="match status" value="1"/>
</dbReference>
<dbReference type="GO" id="GO:0006121">
    <property type="term" value="P:mitochondrial electron transport, succinate to ubiquinone"/>
    <property type="evidence" value="ECO:0007669"/>
    <property type="project" value="TreeGrafter"/>
</dbReference>